<evidence type="ECO:0000256" key="1">
    <source>
        <dbReference type="SAM" id="Phobius"/>
    </source>
</evidence>
<keyword evidence="1" id="KW-0472">Membrane</keyword>
<reference evidence="2" key="1">
    <citation type="submission" date="2024-07" db="EMBL/GenBank/DDBJ databases">
        <authorList>
            <person name="Yu S.T."/>
        </authorList>
    </citation>
    <scope>NUCLEOTIDE SEQUENCE</scope>
    <source>
        <strain evidence="2">R39</strain>
    </source>
</reference>
<dbReference type="AlphaFoldDB" id="A0AB39QFA1"/>
<dbReference type="RefSeq" id="WP_369220856.1">
    <property type="nucleotide sequence ID" value="NZ_CP163441.1"/>
</dbReference>
<proteinExistence type="predicted"/>
<name>A0AB39QFA1_9ACTN</name>
<sequence length="99" mass="11480">MRSRLRSRLQWIDGRGEHAVVARTRAYGAEILVKFLVLVGLLYMPVLLFHWGEWIPFAVAGLYLFWELGRVSSALGELAGLWNDRRQERREPARSDVLD</sequence>
<keyword evidence="1" id="KW-1133">Transmembrane helix</keyword>
<organism evidence="2">
    <name type="scientific">Streptomyces sp. R39</name>
    <dbReference type="NCBI Taxonomy" id="3238631"/>
    <lineage>
        <taxon>Bacteria</taxon>
        <taxon>Bacillati</taxon>
        <taxon>Actinomycetota</taxon>
        <taxon>Actinomycetes</taxon>
        <taxon>Kitasatosporales</taxon>
        <taxon>Streptomycetaceae</taxon>
        <taxon>Streptomyces</taxon>
    </lineage>
</organism>
<gene>
    <name evidence="2" type="ORF">AB5J52_02020</name>
</gene>
<accession>A0AB39QFA1</accession>
<keyword evidence="1" id="KW-0812">Transmembrane</keyword>
<protein>
    <submittedName>
        <fullName evidence="2">Uncharacterized protein</fullName>
    </submittedName>
</protein>
<feature type="transmembrane region" description="Helical" evidence="1">
    <location>
        <begin position="31"/>
        <end position="51"/>
    </location>
</feature>
<evidence type="ECO:0000313" key="2">
    <source>
        <dbReference type="EMBL" id="XDQ41144.1"/>
    </source>
</evidence>
<dbReference type="EMBL" id="CP163441">
    <property type="protein sequence ID" value="XDQ41144.1"/>
    <property type="molecule type" value="Genomic_DNA"/>
</dbReference>